<name>A0ABS6I7Q2_9MICC</name>
<gene>
    <name evidence="2" type="ORF">KSW38_15795</name>
</gene>
<evidence type="ECO:0000313" key="2">
    <source>
        <dbReference type="EMBL" id="MBU8867751.1"/>
    </source>
</evidence>
<comment type="caution">
    <text evidence="2">The sequence shown here is derived from an EMBL/GenBank/DDBJ whole genome shotgun (WGS) entry which is preliminary data.</text>
</comment>
<protein>
    <submittedName>
        <fullName evidence="2">Uncharacterized protein</fullName>
    </submittedName>
</protein>
<evidence type="ECO:0000256" key="1">
    <source>
        <dbReference type="SAM" id="Phobius"/>
    </source>
</evidence>
<accession>A0ABS6I7Q2</accession>
<reference evidence="2 3" key="1">
    <citation type="submission" date="2021-06" db="EMBL/GenBank/DDBJ databases">
        <authorList>
            <person name="Jeong J.W."/>
        </authorList>
    </citation>
    <scope>NUCLEOTIDE SEQUENCE [LARGE SCALE GENOMIC DNA]</scope>
    <source>
        <strain evidence="2 3">MMS21-TAE1-1</strain>
    </source>
</reference>
<keyword evidence="1" id="KW-1133">Transmembrane helix</keyword>
<dbReference type="EMBL" id="JAHOPC010000010">
    <property type="protein sequence ID" value="MBU8867751.1"/>
    <property type="molecule type" value="Genomic_DNA"/>
</dbReference>
<dbReference type="Proteomes" id="UP000824166">
    <property type="component" value="Unassembled WGS sequence"/>
</dbReference>
<sequence>MAYLGIFLILVAAGLRLAGWHISGPSRQVRATASFRGVHAVPLGAAVFLVAASGVFIFAVGISIEG</sequence>
<evidence type="ECO:0000313" key="3">
    <source>
        <dbReference type="Proteomes" id="UP000824166"/>
    </source>
</evidence>
<keyword evidence="1" id="KW-0472">Membrane</keyword>
<keyword evidence="1" id="KW-0812">Transmembrane</keyword>
<dbReference type="RefSeq" id="WP_216925874.1">
    <property type="nucleotide sequence ID" value="NZ_JAHOPC010000010.1"/>
</dbReference>
<organism evidence="2 3">
    <name type="scientific">Paenarthrobacter aromaticivorans</name>
    <dbReference type="NCBI Taxonomy" id="2849150"/>
    <lineage>
        <taxon>Bacteria</taxon>
        <taxon>Bacillati</taxon>
        <taxon>Actinomycetota</taxon>
        <taxon>Actinomycetes</taxon>
        <taxon>Micrococcales</taxon>
        <taxon>Micrococcaceae</taxon>
        <taxon>Paenarthrobacter</taxon>
    </lineage>
</organism>
<proteinExistence type="predicted"/>
<keyword evidence="3" id="KW-1185">Reference proteome</keyword>
<feature type="transmembrane region" description="Helical" evidence="1">
    <location>
        <begin position="43"/>
        <end position="64"/>
    </location>
</feature>